<sequence>MSYFSAHNESTSEDEDSNQFSRGIDVGPSEVNWKEFISSFPTNITSNEQRRRKQPRAEGQRVGRIFTDEAAKSESSSDSDTNSGKRVWLRHWGGNSSVSGRYGESSASKSLRKSDTKSKECYEEEYNTCEDSAESFAGSPSRQFLRSFGTNLDNECVYFSDGETEVRRTESDEEQGFMPETGIYEPDLIVEDNIKIDSPQTETERMRRFVMECIQNHPLRFRVIHDVFAIQNERLSNRNISRICEQGGNSGRAFKGSIFFVCNHAGDHLHVVHDCSYNENSCRCQRVKEIRSECGNPRLNRRLLRHVRHVQANIGSISQSISKQANGKQYILKSPGECGLNVVKLETYPFAKICGLEKKNW</sequence>
<evidence type="ECO:0000313" key="2">
    <source>
        <dbReference type="EMBL" id="KAL0830156.1"/>
    </source>
</evidence>
<evidence type="ECO:0000313" key="3">
    <source>
        <dbReference type="Proteomes" id="UP001549921"/>
    </source>
</evidence>
<protein>
    <submittedName>
        <fullName evidence="2">Uncharacterized protein</fullName>
    </submittedName>
</protein>
<feature type="compositionally biased region" description="Basic and acidic residues" evidence="1">
    <location>
        <begin position="55"/>
        <end position="72"/>
    </location>
</feature>
<dbReference type="AlphaFoldDB" id="A0ABD0SXS7"/>
<accession>A0ABD0SXS7</accession>
<comment type="caution">
    <text evidence="2">The sequence shown here is derived from an EMBL/GenBank/DDBJ whole genome shotgun (WGS) entry which is preliminary data.</text>
</comment>
<evidence type="ECO:0000256" key="1">
    <source>
        <dbReference type="SAM" id="MobiDB-lite"/>
    </source>
</evidence>
<dbReference type="Proteomes" id="UP001549921">
    <property type="component" value="Unassembled WGS sequence"/>
</dbReference>
<name>A0ABD0SXS7_LOXSC</name>
<gene>
    <name evidence="2" type="ORF">ABMA28_003613</name>
</gene>
<proteinExistence type="predicted"/>
<reference evidence="2 3" key="1">
    <citation type="submission" date="2024-06" db="EMBL/GenBank/DDBJ databases">
        <title>A chromosome-level genome assembly of beet webworm, Loxostege sticticalis.</title>
        <authorList>
            <person name="Zhang Y."/>
        </authorList>
    </citation>
    <scope>NUCLEOTIDE SEQUENCE [LARGE SCALE GENOMIC DNA]</scope>
    <source>
        <strain evidence="2">AQ028</strain>
        <tissue evidence="2">Male pupae</tissue>
    </source>
</reference>
<feature type="region of interest" description="Disordered" evidence="1">
    <location>
        <begin position="1"/>
        <end position="86"/>
    </location>
</feature>
<dbReference type="EMBL" id="JBEDNZ010000014">
    <property type="protein sequence ID" value="KAL0830156.1"/>
    <property type="molecule type" value="Genomic_DNA"/>
</dbReference>
<organism evidence="2 3">
    <name type="scientific">Loxostege sticticalis</name>
    <name type="common">Beet webworm moth</name>
    <dbReference type="NCBI Taxonomy" id="481309"/>
    <lineage>
        <taxon>Eukaryota</taxon>
        <taxon>Metazoa</taxon>
        <taxon>Ecdysozoa</taxon>
        <taxon>Arthropoda</taxon>
        <taxon>Hexapoda</taxon>
        <taxon>Insecta</taxon>
        <taxon>Pterygota</taxon>
        <taxon>Neoptera</taxon>
        <taxon>Endopterygota</taxon>
        <taxon>Lepidoptera</taxon>
        <taxon>Glossata</taxon>
        <taxon>Ditrysia</taxon>
        <taxon>Pyraloidea</taxon>
        <taxon>Crambidae</taxon>
        <taxon>Pyraustinae</taxon>
        <taxon>Loxostege</taxon>
    </lineage>
</organism>